<accession>A0AA38TNG6</accession>
<evidence type="ECO:0000313" key="1">
    <source>
        <dbReference type="EMBL" id="KAJ9557311.1"/>
    </source>
</evidence>
<keyword evidence="2" id="KW-1185">Reference proteome</keyword>
<protein>
    <submittedName>
        <fullName evidence="1">Uncharacterized protein</fullName>
    </submittedName>
</protein>
<comment type="caution">
    <text evidence="1">The sequence shown here is derived from an EMBL/GenBank/DDBJ whole genome shotgun (WGS) entry which is preliminary data.</text>
</comment>
<dbReference type="EMBL" id="JARYMX010000003">
    <property type="protein sequence ID" value="KAJ9557311.1"/>
    <property type="molecule type" value="Genomic_DNA"/>
</dbReference>
<gene>
    <name evidence="1" type="ORF">OSB04_011925</name>
</gene>
<sequence>MAIVPSSHGLKGHRAGRVATCRHATHIIYFKWHPTKELQPFHGVIAHESLPTITSLTTSSIPTIDTTNSNGPPLPTANPPAVVPTNIISLPSPPSARQQLDKPHIVSEDTHFDVAATSRIISRTPTPTSPLLKNVRCSQGKTSCALTCCLM</sequence>
<proteinExistence type="predicted"/>
<evidence type="ECO:0000313" key="2">
    <source>
        <dbReference type="Proteomes" id="UP001172457"/>
    </source>
</evidence>
<dbReference type="Proteomes" id="UP001172457">
    <property type="component" value="Chromosome 3"/>
</dbReference>
<reference evidence="1" key="1">
    <citation type="submission" date="2023-03" db="EMBL/GenBank/DDBJ databases">
        <title>Chromosome-scale reference genome and RAD-based genetic map of yellow starthistle (Centaurea solstitialis) reveal putative structural variation and QTLs associated with invader traits.</title>
        <authorList>
            <person name="Reatini B."/>
            <person name="Cang F.A."/>
            <person name="Jiang Q."/>
            <person name="Mckibben M.T.W."/>
            <person name="Barker M.S."/>
            <person name="Rieseberg L.H."/>
            <person name="Dlugosch K.M."/>
        </authorList>
    </citation>
    <scope>NUCLEOTIDE SEQUENCE</scope>
    <source>
        <strain evidence="1">CAN-66</strain>
        <tissue evidence="1">Leaf</tissue>
    </source>
</reference>
<dbReference type="AlphaFoldDB" id="A0AA38TNG6"/>
<organism evidence="1 2">
    <name type="scientific">Centaurea solstitialis</name>
    <name type="common">yellow star-thistle</name>
    <dbReference type="NCBI Taxonomy" id="347529"/>
    <lineage>
        <taxon>Eukaryota</taxon>
        <taxon>Viridiplantae</taxon>
        <taxon>Streptophyta</taxon>
        <taxon>Embryophyta</taxon>
        <taxon>Tracheophyta</taxon>
        <taxon>Spermatophyta</taxon>
        <taxon>Magnoliopsida</taxon>
        <taxon>eudicotyledons</taxon>
        <taxon>Gunneridae</taxon>
        <taxon>Pentapetalae</taxon>
        <taxon>asterids</taxon>
        <taxon>campanulids</taxon>
        <taxon>Asterales</taxon>
        <taxon>Asteraceae</taxon>
        <taxon>Carduoideae</taxon>
        <taxon>Cardueae</taxon>
        <taxon>Centaureinae</taxon>
        <taxon>Centaurea</taxon>
    </lineage>
</organism>
<name>A0AA38TNG6_9ASTR</name>